<evidence type="ECO:0000313" key="2">
    <source>
        <dbReference type="EMBL" id="KAE8147506.1"/>
    </source>
</evidence>
<feature type="compositionally biased region" description="Low complexity" evidence="1">
    <location>
        <begin position="87"/>
        <end position="97"/>
    </location>
</feature>
<name>A0A5N6TMC8_ASPAV</name>
<dbReference type="AlphaFoldDB" id="A0A5N6TMC8"/>
<feature type="region of interest" description="Disordered" evidence="1">
    <location>
        <begin position="61"/>
        <end position="97"/>
    </location>
</feature>
<accession>A0A5N6TMC8</accession>
<gene>
    <name evidence="2" type="ORF">BDV25DRAFT_160232</name>
</gene>
<feature type="region of interest" description="Disordered" evidence="1">
    <location>
        <begin position="1"/>
        <end position="42"/>
    </location>
</feature>
<evidence type="ECO:0000313" key="3">
    <source>
        <dbReference type="Proteomes" id="UP000325780"/>
    </source>
</evidence>
<proteinExistence type="predicted"/>
<feature type="region of interest" description="Disordered" evidence="1">
    <location>
        <begin position="497"/>
        <end position="531"/>
    </location>
</feature>
<sequence>MSQFQLFPSPSKAAASRNPFRAEYARRNMDTQPSIPLKDFNDKDSQTETLLFHLVDETKSIKQQPKAQTIRSTPVSIPETIHEPRSSSESPSKYSSKNSKVNHWNLLSNDADKVLSPAGSSSHMAARSQKYVSRPKSPVVPMRSIFPQYNPNVPLSQQDYYPKFSDNNRPHRPRELTLTPPPEIDRALGPKTVPASVMNFPTGVLDPIETRYSSTIELKGLWEAANGQRPQDLAGTFNLRMARMDAETFTFGDPHAPFYKMQTYSTDELSITRTNPSKPNSSIPIMMLNLEDRRRRTLPDDGLICILFPRLAAMLALDEAEGTARKQGLSHVQATEAEGKALQRAAAQEACRLTWNRTKRLYELHHPSVSKLPPPALVGAVGIPLSPVRSKYTGILHVTVSTPSHQQQQPPTILITTPLSANAVESAHMAATPRTSTLPLTDADEPLASLDLATMTLSISAATITTTIPSLYAIDSLVTALLTVAISDDSTRPFVTTMPHNNPTKHLSTDFLPPTSNRDTTQEQEPKTQSAELMDKIKSHQCQQLPKSKFKTWFSRTPKEPKSRKIVLQEFDLEKYGRYGPSSSREGEKLPGFTRGCLRVLFWGLDLVVRSLTLIVRFLAWVLVGLTRCVTSEKA</sequence>
<feature type="compositionally biased region" description="Basic and acidic residues" evidence="1">
    <location>
        <begin position="166"/>
        <end position="175"/>
    </location>
</feature>
<protein>
    <submittedName>
        <fullName evidence="2">Uncharacterized protein</fullName>
    </submittedName>
</protein>
<dbReference type="OrthoDB" id="5383338at2759"/>
<feature type="region of interest" description="Disordered" evidence="1">
    <location>
        <begin position="165"/>
        <end position="189"/>
    </location>
</feature>
<dbReference type="Proteomes" id="UP000325780">
    <property type="component" value="Unassembled WGS sequence"/>
</dbReference>
<organism evidence="2 3">
    <name type="scientific">Aspergillus avenaceus</name>
    <dbReference type="NCBI Taxonomy" id="36643"/>
    <lineage>
        <taxon>Eukaryota</taxon>
        <taxon>Fungi</taxon>
        <taxon>Dikarya</taxon>
        <taxon>Ascomycota</taxon>
        <taxon>Pezizomycotina</taxon>
        <taxon>Eurotiomycetes</taxon>
        <taxon>Eurotiomycetidae</taxon>
        <taxon>Eurotiales</taxon>
        <taxon>Aspergillaceae</taxon>
        <taxon>Aspergillus</taxon>
        <taxon>Aspergillus subgen. Circumdati</taxon>
    </lineage>
</organism>
<evidence type="ECO:0000256" key="1">
    <source>
        <dbReference type="SAM" id="MobiDB-lite"/>
    </source>
</evidence>
<dbReference type="EMBL" id="ML742204">
    <property type="protein sequence ID" value="KAE8147506.1"/>
    <property type="molecule type" value="Genomic_DNA"/>
</dbReference>
<reference evidence="2 3" key="1">
    <citation type="submission" date="2019-04" db="EMBL/GenBank/DDBJ databases">
        <title>Friends and foes A comparative genomics study of 23 Aspergillus species from section Flavi.</title>
        <authorList>
            <consortium name="DOE Joint Genome Institute"/>
            <person name="Kjaerbolling I."/>
            <person name="Vesth T."/>
            <person name="Frisvad J.C."/>
            <person name="Nybo J.L."/>
            <person name="Theobald S."/>
            <person name="Kildgaard S."/>
            <person name="Isbrandt T."/>
            <person name="Kuo A."/>
            <person name="Sato A."/>
            <person name="Lyhne E.K."/>
            <person name="Kogle M.E."/>
            <person name="Wiebenga A."/>
            <person name="Kun R.S."/>
            <person name="Lubbers R.J."/>
            <person name="Makela M.R."/>
            <person name="Barry K."/>
            <person name="Chovatia M."/>
            <person name="Clum A."/>
            <person name="Daum C."/>
            <person name="Haridas S."/>
            <person name="He G."/>
            <person name="LaButti K."/>
            <person name="Lipzen A."/>
            <person name="Mondo S."/>
            <person name="Riley R."/>
            <person name="Salamov A."/>
            <person name="Simmons B.A."/>
            <person name="Magnuson J.K."/>
            <person name="Henrissat B."/>
            <person name="Mortensen U.H."/>
            <person name="Larsen T.O."/>
            <person name="Devries R.P."/>
            <person name="Grigoriev I.V."/>
            <person name="Machida M."/>
            <person name="Baker S.E."/>
            <person name="Andersen M.R."/>
        </authorList>
    </citation>
    <scope>NUCLEOTIDE SEQUENCE [LARGE SCALE GENOMIC DNA]</scope>
    <source>
        <strain evidence="2 3">IBT 18842</strain>
    </source>
</reference>
<feature type="compositionally biased region" description="Polar residues" evidence="1">
    <location>
        <begin position="61"/>
        <end position="75"/>
    </location>
</feature>
<keyword evidence="3" id="KW-1185">Reference proteome</keyword>